<proteinExistence type="predicted"/>
<dbReference type="PANTHER" id="PTHR12558">
    <property type="entry name" value="CELL DIVISION CYCLE 16,23,27"/>
    <property type="match status" value="1"/>
</dbReference>
<dbReference type="Pfam" id="PF13432">
    <property type="entry name" value="TPR_16"/>
    <property type="match status" value="3"/>
</dbReference>
<feature type="repeat" description="TPR" evidence="1">
    <location>
        <begin position="484"/>
        <end position="517"/>
    </location>
</feature>
<feature type="repeat" description="TPR" evidence="1">
    <location>
        <begin position="415"/>
        <end position="448"/>
    </location>
</feature>
<comment type="caution">
    <text evidence="3">The sequence shown here is derived from an EMBL/GenBank/DDBJ whole genome shotgun (WGS) entry which is preliminary data.</text>
</comment>
<organism evidence="3 4">
    <name type="scientific">Desulfatitalea alkaliphila</name>
    <dbReference type="NCBI Taxonomy" id="2929485"/>
    <lineage>
        <taxon>Bacteria</taxon>
        <taxon>Pseudomonadati</taxon>
        <taxon>Thermodesulfobacteriota</taxon>
        <taxon>Desulfobacteria</taxon>
        <taxon>Desulfobacterales</taxon>
        <taxon>Desulfosarcinaceae</taxon>
        <taxon>Desulfatitalea</taxon>
    </lineage>
</organism>
<dbReference type="RefSeq" id="WP_246905096.1">
    <property type="nucleotide sequence ID" value="NZ_JALJRB010000007.1"/>
</dbReference>
<reference evidence="3" key="1">
    <citation type="submission" date="2022-04" db="EMBL/GenBank/DDBJ databases">
        <title>Desulfatitalea alkaliphila sp. nov., a novel anaerobic sulfate-reducing bacterium isolated from terrestrial mud volcano, Taman Peninsula, Russia.</title>
        <authorList>
            <person name="Khomyakova M.A."/>
            <person name="Merkel A.Y."/>
            <person name="Slobodkin A.I."/>
        </authorList>
    </citation>
    <scope>NUCLEOTIDE SEQUENCE</scope>
    <source>
        <strain evidence="3">M08but</strain>
    </source>
</reference>
<dbReference type="InterPro" id="IPR011990">
    <property type="entry name" value="TPR-like_helical_dom_sf"/>
</dbReference>
<protein>
    <submittedName>
        <fullName evidence="3">Tetratricopeptide repeat protein</fullName>
    </submittedName>
</protein>
<evidence type="ECO:0000256" key="1">
    <source>
        <dbReference type="PROSITE-ProRule" id="PRU00339"/>
    </source>
</evidence>
<feature type="repeat" description="TPR" evidence="1">
    <location>
        <begin position="381"/>
        <end position="414"/>
    </location>
</feature>
<keyword evidence="1" id="KW-0802">TPR repeat</keyword>
<feature type="repeat" description="TPR" evidence="1">
    <location>
        <begin position="177"/>
        <end position="210"/>
    </location>
</feature>
<dbReference type="Proteomes" id="UP001165427">
    <property type="component" value="Unassembled WGS sequence"/>
</dbReference>
<evidence type="ECO:0000256" key="2">
    <source>
        <dbReference type="SAM" id="Coils"/>
    </source>
</evidence>
<accession>A0AA41R176</accession>
<keyword evidence="2" id="KW-0175">Coiled coil</keyword>
<evidence type="ECO:0000313" key="4">
    <source>
        <dbReference type="Proteomes" id="UP001165427"/>
    </source>
</evidence>
<dbReference type="SUPFAM" id="SSF48452">
    <property type="entry name" value="TPR-like"/>
    <property type="match status" value="3"/>
</dbReference>
<gene>
    <name evidence="3" type="ORF">MRX98_07985</name>
</gene>
<feature type="coiled-coil region" evidence="2">
    <location>
        <begin position="531"/>
        <end position="558"/>
    </location>
</feature>
<dbReference type="AlphaFoldDB" id="A0AA41R176"/>
<dbReference type="InterPro" id="IPR019734">
    <property type="entry name" value="TPR_rpt"/>
</dbReference>
<name>A0AA41R176_9BACT</name>
<dbReference type="PROSITE" id="PS50005">
    <property type="entry name" value="TPR"/>
    <property type="match status" value="5"/>
</dbReference>
<dbReference type="EMBL" id="JALJRB010000007">
    <property type="protein sequence ID" value="MCJ8500509.1"/>
    <property type="molecule type" value="Genomic_DNA"/>
</dbReference>
<dbReference type="PANTHER" id="PTHR12558:SF13">
    <property type="entry name" value="CELL DIVISION CYCLE PROTEIN 27 HOMOLOG"/>
    <property type="match status" value="1"/>
</dbReference>
<sequence>MAISCCALTVAVGCRGPLDDPAFHTVELPAPARDRGDDAAAYYYFVAAQMKIKEGALAEARWYLEQAIDHDPEGVLPRLELAGLYMAHQQLEQALALIQQVLADQPNHPDALIMAGRIYQQNGMPQAAKDVYEKVLALGADDPDPYMHLGGIYWDADDPANAARVFGMMVERFPHAYAAHYFQGKALLAQGELDAAAQAFKRSLALEPSLEEPYLELIHIYKIQGNTDQVIHTYQTLLAYHPDNSGALLDLAAFYHSEGDSEQGRRLLLELGRQVESNPAALGHLFERYYEQGAFETTVWAVTGMLEAAPENADLHYLAGLVHDQLNHSSTALSHLSRVQPQSRFYGSAVIHRAMLLNDADRTEEAIKAIQQGLRHDPHNAAFHFYLGAFFEAGGRYPEALDALRAAVAIDDRNARYHFRMGVVYDKMNRPEDVIDAMQKSLAIAPEDAETLNYLGYTYAELGIALEEAEALIKKALTIKPDDGYITDSLAWVYYKMGRYQEALEWIVKAVHLVPDDPTILEHMGDIHWRLADKEQALEAYRRSLELKTENREALREKLRELQLPQQPRKDSP</sequence>
<evidence type="ECO:0000313" key="3">
    <source>
        <dbReference type="EMBL" id="MCJ8500509.1"/>
    </source>
</evidence>
<dbReference type="Pfam" id="PF14559">
    <property type="entry name" value="TPR_19"/>
    <property type="match status" value="2"/>
</dbReference>
<feature type="repeat" description="TPR" evidence="1">
    <location>
        <begin position="518"/>
        <end position="551"/>
    </location>
</feature>
<dbReference type="Pfam" id="PF13181">
    <property type="entry name" value="TPR_8"/>
    <property type="match status" value="1"/>
</dbReference>
<dbReference type="SMART" id="SM00028">
    <property type="entry name" value="TPR"/>
    <property type="match status" value="12"/>
</dbReference>
<dbReference type="Gene3D" id="1.25.40.10">
    <property type="entry name" value="Tetratricopeptide repeat domain"/>
    <property type="match status" value="3"/>
</dbReference>
<keyword evidence="4" id="KW-1185">Reference proteome</keyword>